<keyword evidence="1" id="KW-0560">Oxidoreductase</keyword>
<dbReference type="Pfam" id="PF01370">
    <property type="entry name" value="Epimerase"/>
    <property type="match status" value="1"/>
</dbReference>
<comment type="caution">
    <text evidence="4">The sequence shown here is derived from an EMBL/GenBank/DDBJ whole genome shotgun (WGS) entry which is preliminary data.</text>
</comment>
<evidence type="ECO:0000313" key="4">
    <source>
        <dbReference type="EMBL" id="KAK8865578.1"/>
    </source>
</evidence>
<evidence type="ECO:0000313" key="5">
    <source>
        <dbReference type="Proteomes" id="UP001388673"/>
    </source>
</evidence>
<evidence type="ECO:0000259" key="3">
    <source>
        <dbReference type="Pfam" id="PF01370"/>
    </source>
</evidence>
<feature type="domain" description="NAD-dependent epimerase/dehydratase" evidence="3">
    <location>
        <begin position="4"/>
        <end position="272"/>
    </location>
</feature>
<keyword evidence="5" id="KW-1185">Reference proteome</keyword>
<dbReference type="Proteomes" id="UP001388673">
    <property type="component" value="Unassembled WGS sequence"/>
</dbReference>
<accession>A0AAW0Z3W6</accession>
<dbReference type="Gene3D" id="3.40.50.720">
    <property type="entry name" value="NAD(P)-binding Rossmann-like Domain"/>
    <property type="match status" value="1"/>
</dbReference>
<dbReference type="GeneID" id="92177982"/>
<evidence type="ECO:0000256" key="2">
    <source>
        <dbReference type="ARBA" id="ARBA00023445"/>
    </source>
</evidence>
<sequence>MPTVLLTGITGFLATHVALVFLRNGWTVRGTLRDDTKKSAVLAVPEYAPYIANGKLELVITGPLDKSDYTVAVKGVDAVVHTSAPFEYREDEFRERHLAPAVKGTTDLLEAAASEESIKAVVCTGSHGAIGYHITHPSQQKGMVFDENNWNHWILEQLDEIVQNQSAGDNPYGIAALFYMGAKKYAELAAWDAQKAATEKGAKWSLAFVIPCMLFGPPIQPLSSLSYGGLSTMLQWALTKGKDAPIMETLFPYYVDVRDAAEAHYQAVVKQAQGRFLLAAGPYDFQEIADMLRGQFPEQKDRFPVGTPGKYMYKDPGTYTLKVDKSVKELGTEYRPKEETVKDAYTRLFELEKQGLE</sequence>
<dbReference type="PANTHER" id="PTHR10366:SF579">
    <property type="entry name" value="3-BETA HYDROXYSTEROID DEHYDROGENASE_ISOMERASE FAMILY PROTEIN (AFU_ORTHOLOGUE AFUA_3G02250)"/>
    <property type="match status" value="1"/>
</dbReference>
<dbReference type="RefSeq" id="XP_066805057.1">
    <property type="nucleotide sequence ID" value="XM_066943856.1"/>
</dbReference>
<dbReference type="SUPFAM" id="SSF51735">
    <property type="entry name" value="NAD(P)-binding Rossmann-fold domains"/>
    <property type="match status" value="1"/>
</dbReference>
<protein>
    <recommendedName>
        <fullName evidence="3">NAD-dependent epimerase/dehydratase domain-containing protein</fullName>
    </recommendedName>
</protein>
<reference evidence="4 5" key="1">
    <citation type="journal article" date="2024" name="bioRxiv">
        <title>Comparative genomics of Cryptococcus and Kwoniella reveals pathogenesis evolution and contrasting karyotype dynamics via intercentromeric recombination or chromosome fusion.</title>
        <authorList>
            <person name="Coelho M.A."/>
            <person name="David-Palma M."/>
            <person name="Shea T."/>
            <person name="Bowers K."/>
            <person name="McGinley-Smith S."/>
            <person name="Mohammad A.W."/>
            <person name="Gnirke A."/>
            <person name="Yurkov A.M."/>
            <person name="Nowrousian M."/>
            <person name="Sun S."/>
            <person name="Cuomo C.A."/>
            <person name="Heitman J."/>
        </authorList>
    </citation>
    <scope>NUCLEOTIDE SEQUENCE [LARGE SCALE GENOMIC DNA]</scope>
    <source>
        <strain evidence="4 5">CBS 13917</strain>
    </source>
</reference>
<proteinExistence type="inferred from homology"/>
<dbReference type="InterPro" id="IPR001509">
    <property type="entry name" value="Epimerase_deHydtase"/>
</dbReference>
<dbReference type="GO" id="GO:0016616">
    <property type="term" value="F:oxidoreductase activity, acting on the CH-OH group of donors, NAD or NADP as acceptor"/>
    <property type="evidence" value="ECO:0007669"/>
    <property type="project" value="TreeGrafter"/>
</dbReference>
<comment type="similarity">
    <text evidence="2">Belongs to the NAD(P)-dependent epimerase/dehydratase family. Dihydroflavonol-4-reductase subfamily.</text>
</comment>
<dbReference type="PANTHER" id="PTHR10366">
    <property type="entry name" value="NAD DEPENDENT EPIMERASE/DEHYDRATASE"/>
    <property type="match status" value="1"/>
</dbReference>
<name>A0AAW0Z3W6_9TREE</name>
<organism evidence="4 5">
    <name type="scientific">Kwoniella newhampshirensis</name>
    <dbReference type="NCBI Taxonomy" id="1651941"/>
    <lineage>
        <taxon>Eukaryota</taxon>
        <taxon>Fungi</taxon>
        <taxon>Dikarya</taxon>
        <taxon>Basidiomycota</taxon>
        <taxon>Agaricomycotina</taxon>
        <taxon>Tremellomycetes</taxon>
        <taxon>Tremellales</taxon>
        <taxon>Cryptococcaceae</taxon>
        <taxon>Kwoniella</taxon>
    </lineage>
</organism>
<dbReference type="InterPro" id="IPR050425">
    <property type="entry name" value="NAD(P)_dehydrat-like"/>
</dbReference>
<dbReference type="AlphaFoldDB" id="A0AAW0Z3W6"/>
<dbReference type="EMBL" id="JBCAWK010000002">
    <property type="protein sequence ID" value="KAK8865578.1"/>
    <property type="molecule type" value="Genomic_DNA"/>
</dbReference>
<dbReference type="InterPro" id="IPR036291">
    <property type="entry name" value="NAD(P)-bd_dom_sf"/>
</dbReference>
<evidence type="ECO:0000256" key="1">
    <source>
        <dbReference type="ARBA" id="ARBA00023002"/>
    </source>
</evidence>
<gene>
    <name evidence="4" type="ORF">IAR55_000722</name>
</gene>
<dbReference type="KEGG" id="kne:92177982"/>